<keyword evidence="1" id="KW-0805">Transcription regulation</keyword>
<dbReference type="GO" id="GO:0003700">
    <property type="term" value="F:DNA-binding transcription factor activity"/>
    <property type="evidence" value="ECO:0007669"/>
    <property type="project" value="InterPro"/>
</dbReference>
<dbReference type="AlphaFoldDB" id="A0A410DYP9"/>
<keyword evidence="6" id="KW-1185">Reference proteome</keyword>
<dbReference type="SUPFAM" id="SSF46785">
    <property type="entry name" value="Winged helix' DNA-binding domain"/>
    <property type="match status" value="1"/>
</dbReference>
<name>A0A410DYP9_9CLOT</name>
<dbReference type="EMBL" id="CP025746">
    <property type="protein sequence ID" value="QAA34192.1"/>
    <property type="molecule type" value="Genomic_DNA"/>
</dbReference>
<keyword evidence="3" id="KW-0804">Transcription</keyword>
<dbReference type="Pfam" id="PF01047">
    <property type="entry name" value="MarR"/>
    <property type="match status" value="1"/>
</dbReference>
<dbReference type="GO" id="GO:0003677">
    <property type="term" value="F:DNA binding"/>
    <property type="evidence" value="ECO:0007669"/>
    <property type="project" value="UniProtKB-KW"/>
</dbReference>
<evidence type="ECO:0000256" key="1">
    <source>
        <dbReference type="ARBA" id="ARBA00023015"/>
    </source>
</evidence>
<dbReference type="RefSeq" id="WP_128214913.1">
    <property type="nucleotide sequence ID" value="NZ_CP025746.1"/>
</dbReference>
<dbReference type="Proteomes" id="UP000286268">
    <property type="component" value="Chromosome"/>
</dbReference>
<dbReference type="OrthoDB" id="5461037at2"/>
<keyword evidence="2" id="KW-0238">DNA-binding</keyword>
<proteinExistence type="predicted"/>
<feature type="domain" description="HTH marR-type" evidence="4">
    <location>
        <begin position="1"/>
        <end position="140"/>
    </location>
</feature>
<organism evidence="5 6">
    <name type="scientific">Clostridium manihotivorum</name>
    <dbReference type="NCBI Taxonomy" id="2320868"/>
    <lineage>
        <taxon>Bacteria</taxon>
        <taxon>Bacillati</taxon>
        <taxon>Bacillota</taxon>
        <taxon>Clostridia</taxon>
        <taxon>Eubacteriales</taxon>
        <taxon>Clostridiaceae</taxon>
        <taxon>Clostridium</taxon>
    </lineage>
</organism>
<sequence length="155" mass="17780">MNNTHSIINSLLVDIFNEILNIEEYALKSGKFNDVSITEVHTIEAIGYYDSKSMSEVAKQLSITVGTLTIAINNLVKKGYVERIRSEEDRRVVKISLTKKGKLLYRIHEKFHLEMVKATVTDLSEQEEAVLIHALEKLSVFCRNTYDLFNKESKE</sequence>
<accession>A0A410DYP9</accession>
<dbReference type="PANTHER" id="PTHR42756">
    <property type="entry name" value="TRANSCRIPTIONAL REGULATOR, MARR"/>
    <property type="match status" value="1"/>
</dbReference>
<dbReference type="InterPro" id="IPR000835">
    <property type="entry name" value="HTH_MarR-typ"/>
</dbReference>
<protein>
    <submittedName>
        <fullName evidence="5">MarR family transcriptional regulator</fullName>
    </submittedName>
</protein>
<evidence type="ECO:0000313" key="5">
    <source>
        <dbReference type="EMBL" id="QAA34192.1"/>
    </source>
</evidence>
<evidence type="ECO:0000259" key="4">
    <source>
        <dbReference type="PROSITE" id="PS50995"/>
    </source>
</evidence>
<dbReference type="PROSITE" id="PS50995">
    <property type="entry name" value="HTH_MARR_2"/>
    <property type="match status" value="1"/>
</dbReference>
<evidence type="ECO:0000256" key="2">
    <source>
        <dbReference type="ARBA" id="ARBA00023125"/>
    </source>
</evidence>
<dbReference type="SMART" id="SM00347">
    <property type="entry name" value="HTH_MARR"/>
    <property type="match status" value="1"/>
</dbReference>
<dbReference type="InterPro" id="IPR036388">
    <property type="entry name" value="WH-like_DNA-bd_sf"/>
</dbReference>
<dbReference type="PRINTS" id="PR00598">
    <property type="entry name" value="HTHMARR"/>
</dbReference>
<reference evidence="5 6" key="1">
    <citation type="submission" date="2018-01" db="EMBL/GenBank/DDBJ databases">
        <title>Genome Sequencing and Assembly of Anaerobacter polyendosporus strain CT4.</title>
        <authorList>
            <person name="Tachaapaikoon C."/>
            <person name="Sutheeworapong S."/>
            <person name="Jenjaroenpun P."/>
            <person name="Wongsurawat T."/>
            <person name="Nookeaw I."/>
            <person name="Cheawchanlertfa P."/>
            <person name="Kosugi A."/>
            <person name="Cheevadhanarak S."/>
            <person name="Ratanakhanokchai K."/>
        </authorList>
    </citation>
    <scope>NUCLEOTIDE SEQUENCE [LARGE SCALE GENOMIC DNA]</scope>
    <source>
        <strain evidence="5 6">CT4</strain>
    </source>
</reference>
<gene>
    <name evidence="5" type="ORF">C1I91_22565</name>
</gene>
<evidence type="ECO:0000313" key="6">
    <source>
        <dbReference type="Proteomes" id="UP000286268"/>
    </source>
</evidence>
<dbReference type="PANTHER" id="PTHR42756:SF1">
    <property type="entry name" value="TRANSCRIPTIONAL REPRESSOR OF EMRAB OPERON"/>
    <property type="match status" value="1"/>
</dbReference>
<evidence type="ECO:0000256" key="3">
    <source>
        <dbReference type="ARBA" id="ARBA00023163"/>
    </source>
</evidence>
<dbReference type="KEGG" id="cmah:C1I91_22565"/>
<dbReference type="Gene3D" id="1.10.10.10">
    <property type="entry name" value="Winged helix-like DNA-binding domain superfamily/Winged helix DNA-binding domain"/>
    <property type="match status" value="1"/>
</dbReference>
<dbReference type="InterPro" id="IPR036390">
    <property type="entry name" value="WH_DNA-bd_sf"/>
</dbReference>